<proteinExistence type="predicted"/>
<dbReference type="RefSeq" id="YP_009037165.1">
    <property type="nucleotide sequence ID" value="NC_024216.1"/>
</dbReference>
<dbReference type="EMBL" id="KJ489397">
    <property type="protein sequence ID" value="AHZ09699.1"/>
    <property type="molecule type" value="Genomic_DNA"/>
</dbReference>
<dbReference type="KEGG" id="vg:19526565"/>
<dbReference type="Proteomes" id="UP000026902">
    <property type="component" value="Segment"/>
</dbReference>
<keyword evidence="2" id="KW-1185">Reference proteome</keyword>
<organism evidence="1 2">
    <name type="scientific">Bacillus phage CAM003</name>
    <dbReference type="NCBI Taxonomy" id="1486657"/>
    <lineage>
        <taxon>Viruses</taxon>
        <taxon>Duplodnaviria</taxon>
        <taxon>Heunggongvirae</taxon>
        <taxon>Uroviricota</taxon>
        <taxon>Caudoviricetes</taxon>
        <taxon>Herelleviridae</taxon>
        <taxon>Bastillevirinae</taxon>
        <taxon>Bastillevirus</taxon>
        <taxon>Bastillevirus CAM003</taxon>
    </lineage>
</organism>
<sequence length="66" mass="7856">MKYVVNKYQDDNYYVCDRKVFEELGDAMIYITLTISHPHFVLKDIDTSVSVDETVTFYNIYGRYTN</sequence>
<evidence type="ECO:0000313" key="1">
    <source>
        <dbReference type="EMBL" id="AHZ09699.1"/>
    </source>
</evidence>
<protein>
    <submittedName>
        <fullName evidence="1">Uncharacterized protein</fullName>
    </submittedName>
</protein>
<evidence type="ECO:0000313" key="2">
    <source>
        <dbReference type="Proteomes" id="UP000026902"/>
    </source>
</evidence>
<reference evidence="2" key="1">
    <citation type="submission" date="2014-09" db="EMBL/GenBank/DDBJ databases">
        <authorList>
            <person name="Sauder A.B."/>
            <person name="McKenzie Q.R."/>
            <person name="Temple L.M."/>
            <person name="Alexis B.K."/>
            <person name="Al-Atrache Z."/>
            <person name="Lewis L.O."/>
            <person name="Loesser-Casey K.E."/>
            <person name="Mitchell K.J."/>
        </authorList>
    </citation>
    <scope>NUCLEOTIDE SEQUENCE [LARGE SCALE GENOMIC DNA]</scope>
</reference>
<accession>A0A024AZF9</accession>
<dbReference type="GeneID" id="19526565"/>
<name>A0A024AZF9_9CAUD</name>